<evidence type="ECO:0000256" key="4">
    <source>
        <dbReference type="ARBA" id="ARBA00022801"/>
    </source>
</evidence>
<name>A0A4S4MQM7_9APHY</name>
<dbReference type="OrthoDB" id="1920326at2759"/>
<dbReference type="GO" id="GO:0005634">
    <property type="term" value="C:nucleus"/>
    <property type="evidence" value="ECO:0007669"/>
    <property type="project" value="UniProtKB-SubCell"/>
</dbReference>
<dbReference type="EMBL" id="SGPM01000189">
    <property type="protein sequence ID" value="THH28279.1"/>
    <property type="molecule type" value="Genomic_DNA"/>
</dbReference>
<dbReference type="SUPFAM" id="SSF53098">
    <property type="entry name" value="Ribonuclease H-like"/>
    <property type="match status" value="1"/>
</dbReference>
<keyword evidence="2" id="KW-0540">Nuclease</keyword>
<dbReference type="GO" id="GO:0008408">
    <property type="term" value="F:3'-5' exonuclease activity"/>
    <property type="evidence" value="ECO:0007669"/>
    <property type="project" value="InterPro"/>
</dbReference>
<keyword evidence="4" id="KW-0378">Hydrolase</keyword>
<evidence type="ECO:0000313" key="13">
    <source>
        <dbReference type="Proteomes" id="UP000308730"/>
    </source>
</evidence>
<dbReference type="GO" id="GO:0003676">
    <property type="term" value="F:nucleic acid binding"/>
    <property type="evidence" value="ECO:0007669"/>
    <property type="project" value="InterPro"/>
</dbReference>
<evidence type="ECO:0000256" key="1">
    <source>
        <dbReference type="ARBA" id="ARBA00004123"/>
    </source>
</evidence>
<keyword evidence="6" id="KW-0460">Magnesium</keyword>
<gene>
    <name evidence="12" type="ORF">EUX98_g5906</name>
</gene>
<dbReference type="Proteomes" id="UP000308730">
    <property type="component" value="Unassembled WGS sequence"/>
</dbReference>
<evidence type="ECO:0000256" key="6">
    <source>
        <dbReference type="ARBA" id="ARBA00022842"/>
    </source>
</evidence>
<feature type="domain" description="3'-5' exonuclease" evidence="11">
    <location>
        <begin position="24"/>
        <end position="202"/>
    </location>
</feature>
<dbReference type="InterPro" id="IPR002562">
    <property type="entry name" value="3'-5'_exonuclease_dom"/>
</dbReference>
<evidence type="ECO:0000256" key="9">
    <source>
        <dbReference type="ARBA" id="ARBA00042761"/>
    </source>
</evidence>
<evidence type="ECO:0000256" key="3">
    <source>
        <dbReference type="ARBA" id="ARBA00022723"/>
    </source>
</evidence>
<dbReference type="SMART" id="SM00474">
    <property type="entry name" value="35EXOc"/>
    <property type="match status" value="1"/>
</dbReference>
<evidence type="ECO:0000256" key="7">
    <source>
        <dbReference type="ARBA" id="ARBA00023242"/>
    </source>
</evidence>
<dbReference type="Gene3D" id="3.30.420.10">
    <property type="entry name" value="Ribonuclease H-like superfamily/Ribonuclease H"/>
    <property type="match status" value="1"/>
</dbReference>
<dbReference type="InterPro" id="IPR051132">
    <property type="entry name" value="3-5_Exonuclease_domain"/>
</dbReference>
<dbReference type="GO" id="GO:0006139">
    <property type="term" value="P:nucleobase-containing compound metabolic process"/>
    <property type="evidence" value="ECO:0007669"/>
    <property type="project" value="InterPro"/>
</dbReference>
<dbReference type="AlphaFoldDB" id="A0A4S4MQM7"/>
<comment type="caution">
    <text evidence="12">The sequence shown here is derived from an EMBL/GenBank/DDBJ whole genome shotgun (WGS) entry which is preliminary data.</text>
</comment>
<evidence type="ECO:0000313" key="12">
    <source>
        <dbReference type="EMBL" id="THH28279.1"/>
    </source>
</evidence>
<evidence type="ECO:0000256" key="8">
    <source>
        <dbReference type="ARBA" id="ARBA00040531"/>
    </source>
</evidence>
<accession>A0A4S4MQM7</accession>
<sequence length="385" mass="42713">MSNRNVAPQYPLYSWRTQSPTARLAYIRDVQEAEIELMQPLTGPLGFDLEWKPNYVKGEKENPVALVQLASADRILLFQVTAMSAFPQALRDILGDPSIVKAGVSIQNDCKKLWNDYTVNVANCVDLGLLARTVDNPSWKGKYSNPIGLARLSETYLGRSLSKGKTTRSNWEAVLSAVQQEYAANDCHSGWALFMALSPMISSLPTEPLPSFYSFDLVRGMPYQPSAMTLPMSMRAMWNPFNPLYDPGPPPEPRAERPASEQSGSGSARGGAARCRGVLSRFSVQGGMLKGVFLQGFLFDWTPAGQTPPVPTTAQCDQIHIKWDRGTEVGPNPTAPYYLQIYTSTFIVPFVIEAGRLDCALYTRDSISDMHGMRIEAIWENRMLT</sequence>
<organism evidence="12 13">
    <name type="scientific">Antrodiella citrinella</name>
    <dbReference type="NCBI Taxonomy" id="2447956"/>
    <lineage>
        <taxon>Eukaryota</taxon>
        <taxon>Fungi</taxon>
        <taxon>Dikarya</taxon>
        <taxon>Basidiomycota</taxon>
        <taxon>Agaricomycotina</taxon>
        <taxon>Agaricomycetes</taxon>
        <taxon>Polyporales</taxon>
        <taxon>Steccherinaceae</taxon>
        <taxon>Antrodiella</taxon>
    </lineage>
</organism>
<evidence type="ECO:0000259" key="11">
    <source>
        <dbReference type="SMART" id="SM00474"/>
    </source>
</evidence>
<dbReference type="GO" id="GO:0046872">
    <property type="term" value="F:metal ion binding"/>
    <property type="evidence" value="ECO:0007669"/>
    <property type="project" value="UniProtKB-KW"/>
</dbReference>
<evidence type="ECO:0000256" key="10">
    <source>
        <dbReference type="SAM" id="MobiDB-lite"/>
    </source>
</evidence>
<reference evidence="12 13" key="1">
    <citation type="submission" date="2019-02" db="EMBL/GenBank/DDBJ databases">
        <title>Genome sequencing of the rare red list fungi Antrodiella citrinella (Flaviporus citrinellus).</title>
        <authorList>
            <person name="Buettner E."/>
            <person name="Kellner H."/>
        </authorList>
    </citation>
    <scope>NUCLEOTIDE SEQUENCE [LARGE SCALE GENOMIC DNA]</scope>
    <source>
        <strain evidence="12 13">DSM 108506</strain>
    </source>
</reference>
<keyword evidence="5" id="KW-0269">Exonuclease</keyword>
<dbReference type="Pfam" id="PF01612">
    <property type="entry name" value="DNA_pol_A_exo1"/>
    <property type="match status" value="1"/>
</dbReference>
<dbReference type="InterPro" id="IPR036397">
    <property type="entry name" value="RNaseH_sf"/>
</dbReference>
<keyword evidence="7" id="KW-0539">Nucleus</keyword>
<protein>
    <recommendedName>
        <fullName evidence="8">3'-5' exonuclease</fullName>
    </recommendedName>
    <alternativeName>
        <fullName evidence="9">Werner Syndrome-like exonuclease</fullName>
    </alternativeName>
</protein>
<feature type="compositionally biased region" description="Low complexity" evidence="10">
    <location>
        <begin position="263"/>
        <end position="272"/>
    </location>
</feature>
<dbReference type="InterPro" id="IPR012337">
    <property type="entry name" value="RNaseH-like_sf"/>
</dbReference>
<evidence type="ECO:0000256" key="5">
    <source>
        <dbReference type="ARBA" id="ARBA00022839"/>
    </source>
</evidence>
<dbReference type="PANTHER" id="PTHR13620">
    <property type="entry name" value="3-5 EXONUCLEASE"/>
    <property type="match status" value="1"/>
</dbReference>
<evidence type="ECO:0000256" key="2">
    <source>
        <dbReference type="ARBA" id="ARBA00022722"/>
    </source>
</evidence>
<proteinExistence type="predicted"/>
<keyword evidence="3" id="KW-0479">Metal-binding</keyword>
<comment type="subcellular location">
    <subcellularLocation>
        <location evidence="1">Nucleus</location>
    </subcellularLocation>
</comment>
<dbReference type="PANTHER" id="PTHR13620:SF109">
    <property type="entry name" value="3'-5' EXONUCLEASE"/>
    <property type="match status" value="1"/>
</dbReference>
<feature type="region of interest" description="Disordered" evidence="10">
    <location>
        <begin position="245"/>
        <end position="272"/>
    </location>
</feature>
<keyword evidence="13" id="KW-1185">Reference proteome</keyword>
<dbReference type="CDD" id="cd06141">
    <property type="entry name" value="WRN_exo"/>
    <property type="match status" value="1"/>
</dbReference>